<feature type="domain" description="Nuclear condensin complex subunit 3 C-terminal" evidence="7">
    <location>
        <begin position="36"/>
        <end position="118"/>
    </location>
</feature>
<protein>
    <submittedName>
        <fullName evidence="8">Nuclear condensin complex subunit 3, C-terminal domain</fullName>
    </submittedName>
</protein>
<evidence type="ECO:0000256" key="1">
    <source>
        <dbReference type="ARBA" id="ARBA00004286"/>
    </source>
</evidence>
<evidence type="ECO:0000259" key="7">
    <source>
        <dbReference type="Pfam" id="PF12719"/>
    </source>
</evidence>
<accession>A0AAN8Z624</accession>
<dbReference type="PANTHER" id="PTHR14418">
    <property type="entry name" value="CONDENSIN COMPLEX SUBUNIT 3-RELATED"/>
    <property type="match status" value="1"/>
</dbReference>
<dbReference type="GO" id="GO:0007076">
    <property type="term" value="P:mitotic chromosome condensation"/>
    <property type="evidence" value="ECO:0007669"/>
    <property type="project" value="InterPro"/>
</dbReference>
<keyword evidence="9" id="KW-1185">Reference proteome</keyword>
<evidence type="ECO:0000313" key="8">
    <source>
        <dbReference type="EMBL" id="KAK6927824.1"/>
    </source>
</evidence>
<keyword evidence="2" id="KW-0158">Chromosome</keyword>
<evidence type="ECO:0000256" key="5">
    <source>
        <dbReference type="ARBA" id="ARBA00023067"/>
    </source>
</evidence>
<organism evidence="8 9">
    <name type="scientific">Dillenia turbinata</name>
    <dbReference type="NCBI Taxonomy" id="194707"/>
    <lineage>
        <taxon>Eukaryota</taxon>
        <taxon>Viridiplantae</taxon>
        <taxon>Streptophyta</taxon>
        <taxon>Embryophyta</taxon>
        <taxon>Tracheophyta</taxon>
        <taxon>Spermatophyta</taxon>
        <taxon>Magnoliopsida</taxon>
        <taxon>eudicotyledons</taxon>
        <taxon>Gunneridae</taxon>
        <taxon>Pentapetalae</taxon>
        <taxon>Dilleniales</taxon>
        <taxon>Dilleniaceae</taxon>
        <taxon>Dillenia</taxon>
    </lineage>
</organism>
<keyword evidence="5" id="KW-0226">DNA condensation</keyword>
<evidence type="ECO:0000256" key="6">
    <source>
        <dbReference type="ARBA" id="ARBA00023306"/>
    </source>
</evidence>
<proteinExistence type="predicted"/>
<keyword evidence="4" id="KW-0498">Mitosis</keyword>
<dbReference type="InterPro" id="IPR027165">
    <property type="entry name" value="CND3"/>
</dbReference>
<name>A0AAN8Z624_9MAGN</name>
<dbReference type="EMBL" id="JBAMMX010000014">
    <property type="protein sequence ID" value="KAK6927824.1"/>
    <property type="molecule type" value="Genomic_DNA"/>
</dbReference>
<sequence>MISFPHLGNDRKAYSSVILNNASEDLNIELLDLLFAAQAVLGEGFAKILLLSEKYPSLSDSTQPLILSKLISLYFANETKDLERLKQCLSVFFENYPTISANHKKCLSEAFIKVMHSMWPGID</sequence>
<dbReference type="AlphaFoldDB" id="A0AAN8Z624"/>
<dbReference type="GO" id="GO:0000796">
    <property type="term" value="C:condensin complex"/>
    <property type="evidence" value="ECO:0007669"/>
    <property type="project" value="InterPro"/>
</dbReference>
<comment type="subcellular location">
    <subcellularLocation>
        <location evidence="1">Chromosome</location>
    </subcellularLocation>
</comment>
<dbReference type="Pfam" id="PF12719">
    <property type="entry name" value="Cnd3"/>
    <property type="match status" value="1"/>
</dbReference>
<reference evidence="8 9" key="1">
    <citation type="submission" date="2023-12" db="EMBL/GenBank/DDBJ databases">
        <title>A high-quality genome assembly for Dillenia turbinata (Dilleniales).</title>
        <authorList>
            <person name="Chanderbali A."/>
        </authorList>
    </citation>
    <scope>NUCLEOTIDE SEQUENCE [LARGE SCALE GENOMIC DNA]</scope>
    <source>
        <strain evidence="8">LSX21</strain>
        <tissue evidence="8">Leaf</tissue>
    </source>
</reference>
<dbReference type="InterPro" id="IPR025977">
    <property type="entry name" value="Cnd3_C"/>
</dbReference>
<dbReference type="GO" id="GO:0051301">
    <property type="term" value="P:cell division"/>
    <property type="evidence" value="ECO:0007669"/>
    <property type="project" value="UniProtKB-KW"/>
</dbReference>
<evidence type="ECO:0000256" key="4">
    <source>
        <dbReference type="ARBA" id="ARBA00022776"/>
    </source>
</evidence>
<keyword evidence="6" id="KW-0131">Cell cycle</keyword>
<evidence type="ECO:0000313" key="9">
    <source>
        <dbReference type="Proteomes" id="UP001370490"/>
    </source>
</evidence>
<comment type="caution">
    <text evidence="8">The sequence shown here is derived from an EMBL/GenBank/DDBJ whole genome shotgun (WGS) entry which is preliminary data.</text>
</comment>
<evidence type="ECO:0000256" key="3">
    <source>
        <dbReference type="ARBA" id="ARBA00022618"/>
    </source>
</evidence>
<dbReference type="GO" id="GO:0000793">
    <property type="term" value="C:condensed chromosome"/>
    <property type="evidence" value="ECO:0007669"/>
    <property type="project" value="TreeGrafter"/>
</dbReference>
<evidence type="ECO:0000256" key="2">
    <source>
        <dbReference type="ARBA" id="ARBA00022454"/>
    </source>
</evidence>
<gene>
    <name evidence="8" type="ORF">RJ641_006415</name>
</gene>
<keyword evidence="3" id="KW-0132">Cell division</keyword>
<dbReference type="Proteomes" id="UP001370490">
    <property type="component" value="Unassembled WGS sequence"/>
</dbReference>
<dbReference type="PANTHER" id="PTHR14418:SF5">
    <property type="entry name" value="CONDENSIN COMPLEX SUBUNIT 3"/>
    <property type="match status" value="1"/>
</dbReference>